<protein>
    <submittedName>
        <fullName evidence="1">Uncharacterized protein</fullName>
    </submittedName>
</protein>
<name>A0A0K0GIU6_XANOP</name>
<dbReference type="AlphaFoldDB" id="A0A0K0GIU6"/>
<dbReference type="EMBL" id="CP000967">
    <property type="protein sequence ID" value="ACD58130.1"/>
    <property type="molecule type" value="Genomic_DNA"/>
</dbReference>
<gene>
    <name evidence="1" type="ordered locus">PXO_05822</name>
</gene>
<organism evidence="1 2">
    <name type="scientific">Xanthomonas oryzae pv. oryzae (strain PXO99A)</name>
    <dbReference type="NCBI Taxonomy" id="360094"/>
    <lineage>
        <taxon>Bacteria</taxon>
        <taxon>Pseudomonadati</taxon>
        <taxon>Pseudomonadota</taxon>
        <taxon>Gammaproteobacteria</taxon>
        <taxon>Lysobacterales</taxon>
        <taxon>Lysobacteraceae</taxon>
        <taxon>Xanthomonas</taxon>
    </lineage>
</organism>
<accession>A0A0K0GIU6</accession>
<dbReference type="Proteomes" id="UP000001740">
    <property type="component" value="Chromosome"/>
</dbReference>
<dbReference type="HOGENOM" id="CLU_3298688_0_0_6"/>
<proteinExistence type="predicted"/>
<evidence type="ECO:0000313" key="2">
    <source>
        <dbReference type="Proteomes" id="UP000001740"/>
    </source>
</evidence>
<evidence type="ECO:0000313" key="1">
    <source>
        <dbReference type="EMBL" id="ACD58130.1"/>
    </source>
</evidence>
<reference evidence="1 2" key="1">
    <citation type="journal article" date="2008" name="BMC Genomics">
        <title>Genome sequence and rapid evolution of the rice pathogen Xanthomonas oryzae pv. oryzae PXO99A.</title>
        <authorList>
            <person name="Salzberg S.L."/>
            <person name="Sommer D.D."/>
            <person name="Schatz M.C."/>
            <person name="Phillippy A.M."/>
            <person name="Rabinowicz P.D."/>
            <person name="Tsuge S."/>
            <person name="Furutani A."/>
            <person name="Ochiai H."/>
            <person name="Delcher A.L."/>
            <person name="Kelley D."/>
            <person name="Madupu R."/>
            <person name="Puiu D."/>
            <person name="Radune D."/>
            <person name="Shumway M."/>
            <person name="Trapnell C."/>
            <person name="Aparna G."/>
            <person name="Jha G."/>
            <person name="Pandey A."/>
            <person name="Patil P.B."/>
            <person name="Ishihara H."/>
            <person name="Meyer D.F."/>
            <person name="Szurek B."/>
            <person name="Verdier V."/>
            <person name="Koebnik R."/>
            <person name="Dow J.M."/>
            <person name="Ryan R.P."/>
            <person name="Hirata H."/>
            <person name="Tsuyumu S."/>
            <person name="Won Lee S."/>
            <person name="Seo Y.S."/>
            <person name="Sriariyanum M."/>
            <person name="Ronald P.C."/>
            <person name="Sonti R.V."/>
            <person name="Van Sluys M.A."/>
            <person name="Leach J.E."/>
            <person name="White F.F."/>
            <person name="Bogdanove A.J."/>
        </authorList>
    </citation>
    <scope>NUCLEOTIDE SEQUENCE [LARGE SCALE GENOMIC DNA]</scope>
    <source>
        <strain evidence="1 2">PXO99A</strain>
    </source>
</reference>
<sequence>MSDAVISGGSRSLFDTRKLLLPKGQTPCSNALSGPAGLGG</sequence>
<dbReference type="KEGG" id="xop:PXO_05822"/>